<evidence type="ECO:0000313" key="1">
    <source>
        <dbReference type="EMBL" id="MCF2947923.1"/>
    </source>
</evidence>
<protein>
    <submittedName>
        <fullName evidence="1">Transporter substrate-binding domain-containing protein</fullName>
    </submittedName>
</protein>
<sequence>MFLGNVTHAQDVIYYGGDNQSYNYQMLQHALSYQKSANYLVKTYSSFTPKLRAYIQLSNQEGIDVVFGGATIERERLNHPIRIPLLKGLNGWRIPLINKNNPSLFANLSSTEEFKQLLAGQFHLWSDVAILQSNNINVHKATHAEGMYQMLHKGRFDYFPRSILEVWFDFERHKDLDIMIDQHTLIHYPSAYYFYVNHQNTALIKDITSGLESAIKDGSFDELFIQHYGEVLQKVNLTPRKTYNLANPNLPPKTPLSRKELWLNLDI</sequence>
<dbReference type="Proteomes" id="UP001521137">
    <property type="component" value="Unassembled WGS sequence"/>
</dbReference>
<proteinExistence type="predicted"/>
<dbReference type="SUPFAM" id="SSF53850">
    <property type="entry name" value="Periplasmic binding protein-like II"/>
    <property type="match status" value="1"/>
</dbReference>
<dbReference type="EMBL" id="JAKGAS010000003">
    <property type="protein sequence ID" value="MCF2947923.1"/>
    <property type="molecule type" value="Genomic_DNA"/>
</dbReference>
<dbReference type="Gene3D" id="3.40.190.10">
    <property type="entry name" value="Periplasmic binding protein-like II"/>
    <property type="match status" value="1"/>
</dbReference>
<name>A0ABS9D4Q4_9ALTE</name>
<evidence type="ECO:0000313" key="2">
    <source>
        <dbReference type="Proteomes" id="UP001521137"/>
    </source>
</evidence>
<reference evidence="1 2" key="1">
    <citation type="submission" date="2022-01" db="EMBL/GenBank/DDBJ databases">
        <title>Paraglaciecola sp. G1-23.</title>
        <authorList>
            <person name="Jin M.S."/>
            <person name="Han D.M."/>
            <person name="Kim H.M."/>
            <person name="Jeon C.O."/>
        </authorList>
    </citation>
    <scope>NUCLEOTIDE SEQUENCE [LARGE SCALE GENOMIC DNA]</scope>
    <source>
        <strain evidence="1 2">G1-23</strain>
    </source>
</reference>
<accession>A0ABS9D4Q4</accession>
<comment type="caution">
    <text evidence="1">The sequence shown here is derived from an EMBL/GenBank/DDBJ whole genome shotgun (WGS) entry which is preliminary data.</text>
</comment>
<organism evidence="1 2">
    <name type="scientific">Paraglaciecola algarum</name>
    <dbReference type="NCBI Taxonomy" id="3050085"/>
    <lineage>
        <taxon>Bacteria</taxon>
        <taxon>Pseudomonadati</taxon>
        <taxon>Pseudomonadota</taxon>
        <taxon>Gammaproteobacteria</taxon>
        <taxon>Alteromonadales</taxon>
        <taxon>Alteromonadaceae</taxon>
        <taxon>Paraglaciecola</taxon>
    </lineage>
</organism>
<keyword evidence="2" id="KW-1185">Reference proteome</keyword>
<gene>
    <name evidence="1" type="ORF">L0668_07385</name>
</gene>